<dbReference type="InterPro" id="IPR000281">
    <property type="entry name" value="HTH_RpiR"/>
</dbReference>
<keyword evidence="4" id="KW-1185">Reference proteome</keyword>
<proteinExistence type="predicted"/>
<evidence type="ECO:0000313" key="2">
    <source>
        <dbReference type="EMBL" id="KKO72690.1"/>
    </source>
</evidence>
<dbReference type="Proteomes" id="UP000078084">
    <property type="component" value="Unassembled WGS sequence"/>
</dbReference>
<comment type="caution">
    <text evidence="2">The sequence shown here is derived from an EMBL/GenBank/DDBJ whole genome shotgun (WGS) entry which is preliminary data.</text>
</comment>
<dbReference type="SUPFAM" id="SSF53697">
    <property type="entry name" value="SIS domain"/>
    <property type="match status" value="1"/>
</dbReference>
<dbReference type="RefSeq" id="WP_068369187.1">
    <property type="nucleotide sequence ID" value="NZ_CBCSEB010000001.1"/>
</dbReference>
<evidence type="ECO:0000313" key="4">
    <source>
        <dbReference type="Proteomes" id="UP000078084"/>
    </source>
</evidence>
<dbReference type="GO" id="GO:1901135">
    <property type="term" value="P:carbohydrate derivative metabolic process"/>
    <property type="evidence" value="ECO:0007669"/>
    <property type="project" value="InterPro"/>
</dbReference>
<dbReference type="InterPro" id="IPR047640">
    <property type="entry name" value="RpiR-like"/>
</dbReference>
<dbReference type="GO" id="GO:0003677">
    <property type="term" value="F:DNA binding"/>
    <property type="evidence" value="ECO:0007669"/>
    <property type="project" value="InterPro"/>
</dbReference>
<dbReference type="EMBL" id="SGWZ01000002">
    <property type="protein sequence ID" value="RZS70398.1"/>
    <property type="molecule type" value="Genomic_DNA"/>
</dbReference>
<feature type="domain" description="HTH rpiR-type" evidence="1">
    <location>
        <begin position="8"/>
        <end position="84"/>
    </location>
</feature>
<evidence type="ECO:0000313" key="3">
    <source>
        <dbReference type="EMBL" id="RZS70398.1"/>
    </source>
</evidence>
<dbReference type="Proteomes" id="UP000292039">
    <property type="component" value="Unassembled WGS sequence"/>
</dbReference>
<dbReference type="PANTHER" id="PTHR30514:SF18">
    <property type="entry name" value="RPIR-FAMILY TRANSCRIPTIONAL REGULATOR"/>
    <property type="match status" value="1"/>
</dbReference>
<evidence type="ECO:0000313" key="5">
    <source>
        <dbReference type="Proteomes" id="UP000292039"/>
    </source>
</evidence>
<dbReference type="GO" id="GO:0003700">
    <property type="term" value="F:DNA-binding transcription factor activity"/>
    <property type="evidence" value="ECO:0007669"/>
    <property type="project" value="InterPro"/>
</dbReference>
<dbReference type="PANTHER" id="PTHR30514">
    <property type="entry name" value="GLUCOKINASE"/>
    <property type="match status" value="1"/>
</dbReference>
<dbReference type="PROSITE" id="PS51071">
    <property type="entry name" value="HTH_RPIR"/>
    <property type="match status" value="1"/>
</dbReference>
<dbReference type="GeneID" id="99726450"/>
<reference evidence="3 5" key="2">
    <citation type="submission" date="2019-02" db="EMBL/GenBank/DDBJ databases">
        <title>Genomic Encyclopedia of Type Strains, Phase IV (KMG-IV): sequencing the most valuable type-strain genomes for metagenomic binning, comparative biology and taxonomic classification.</title>
        <authorList>
            <person name="Goeker M."/>
        </authorList>
    </citation>
    <scope>NUCLEOTIDE SEQUENCE [LARGE SCALE GENOMIC DNA]</scope>
    <source>
        <strain evidence="3 5">DSM 16618</strain>
    </source>
</reference>
<dbReference type="InterPro" id="IPR009057">
    <property type="entry name" value="Homeodomain-like_sf"/>
</dbReference>
<dbReference type="GO" id="GO:0097367">
    <property type="term" value="F:carbohydrate derivative binding"/>
    <property type="evidence" value="ECO:0007669"/>
    <property type="project" value="InterPro"/>
</dbReference>
<dbReference type="Gene3D" id="3.40.50.10490">
    <property type="entry name" value="Glucose-6-phosphate isomerase like protein, domain 1"/>
    <property type="match status" value="1"/>
</dbReference>
<dbReference type="Pfam" id="PF01418">
    <property type="entry name" value="HTH_6"/>
    <property type="match status" value="1"/>
</dbReference>
<evidence type="ECO:0000259" key="1">
    <source>
        <dbReference type="PROSITE" id="PS51071"/>
    </source>
</evidence>
<name>A0A171KUX3_9BURK</name>
<accession>A0A171KUX3</accession>
<dbReference type="Gene3D" id="1.10.10.10">
    <property type="entry name" value="Winged helix-like DNA-binding domain superfamily/Winged helix DNA-binding domain"/>
    <property type="match status" value="1"/>
</dbReference>
<dbReference type="EMBL" id="LBNE01000002">
    <property type="protein sequence ID" value="KKO72690.1"/>
    <property type="molecule type" value="Genomic_DNA"/>
</dbReference>
<sequence length="296" mass="32812">MADPAATASVIQRLERFRTQGTASERSVASYMLGNLNSLPFETSASLAAKLGLSETTVGRFCRHLGFRHFKDLKQNLRDDLGDSPWLMGERLQDFLQRRSNDGPDYSRSLELSIAAQVAVYELTNAPQWQPVVARLAECKTVLVAGFQTERGVAASMAHLLQYIRPGVHLIDNAAGHYSDALLADPAETALVVFDARRYSRHALLLCRKARDHGLPVTLVTDMYCDWADSSASEVFRVPTGLDLFWECTAPMQVLAHLMVNEVFVRLGKPAEQRLEQIAGLNHAFIGYTSARDAFS</sequence>
<dbReference type="InterPro" id="IPR036388">
    <property type="entry name" value="WH-like_DNA-bd_sf"/>
</dbReference>
<protein>
    <submittedName>
        <fullName evidence="2">RpiR family transcriptional regulator</fullName>
    </submittedName>
</protein>
<dbReference type="SUPFAM" id="SSF46689">
    <property type="entry name" value="Homeodomain-like"/>
    <property type="match status" value="1"/>
</dbReference>
<dbReference type="AlphaFoldDB" id="A0A171KUX3"/>
<organism evidence="2 4">
    <name type="scientific">Kerstersia gyiorum</name>
    <dbReference type="NCBI Taxonomy" id="206506"/>
    <lineage>
        <taxon>Bacteria</taxon>
        <taxon>Pseudomonadati</taxon>
        <taxon>Pseudomonadota</taxon>
        <taxon>Betaproteobacteria</taxon>
        <taxon>Burkholderiales</taxon>
        <taxon>Alcaligenaceae</taxon>
        <taxon>Kerstersia</taxon>
    </lineage>
</organism>
<gene>
    <name evidence="2" type="ORF">AAV32_04005</name>
    <name evidence="3" type="ORF">EV679_1804</name>
</gene>
<reference evidence="2 4" key="1">
    <citation type="submission" date="2015-04" db="EMBL/GenBank/DDBJ databases">
        <title>Genome sequence of Kerstersia gyiorum CG1.</title>
        <authorList>
            <person name="Greninger A.L."/>
            <person name="Kozyreva V."/>
            <person name="Chaturvedi V."/>
        </authorList>
    </citation>
    <scope>NUCLEOTIDE SEQUENCE [LARGE SCALE GENOMIC DNA]</scope>
    <source>
        <strain evidence="2 4">CG1</strain>
    </source>
</reference>
<dbReference type="InterPro" id="IPR046348">
    <property type="entry name" value="SIS_dom_sf"/>
</dbReference>
<dbReference type="STRING" id="206506.AAV32_04005"/>